<comment type="caution">
    <text evidence="3">The sequence shown here is derived from an EMBL/GenBank/DDBJ whole genome shotgun (WGS) entry which is preliminary data.</text>
</comment>
<protein>
    <recommendedName>
        <fullName evidence="2">DUF6440 domain-containing protein</fullName>
    </recommendedName>
</protein>
<gene>
    <name evidence="3" type="ORF">DW927_03030</name>
</gene>
<feature type="domain" description="DUF6440" evidence="2">
    <location>
        <begin position="39"/>
        <end position="80"/>
    </location>
</feature>
<organism evidence="3 4">
    <name type="scientific">Roseburia intestinalis</name>
    <dbReference type="NCBI Taxonomy" id="166486"/>
    <lineage>
        <taxon>Bacteria</taxon>
        <taxon>Bacillati</taxon>
        <taxon>Bacillota</taxon>
        <taxon>Clostridia</taxon>
        <taxon>Lachnospirales</taxon>
        <taxon>Lachnospiraceae</taxon>
        <taxon>Roseburia</taxon>
    </lineage>
</organism>
<accession>A0A413SPC3</accession>
<dbReference type="InterPro" id="IPR045515">
    <property type="entry name" value="DUF6440"/>
</dbReference>
<dbReference type="PROSITE" id="PS51257">
    <property type="entry name" value="PROKAR_LIPOPROTEIN"/>
    <property type="match status" value="1"/>
</dbReference>
<feature type="signal peptide" evidence="1">
    <location>
        <begin position="1"/>
        <end position="27"/>
    </location>
</feature>
<keyword evidence="1" id="KW-0732">Signal</keyword>
<proteinExistence type="predicted"/>
<evidence type="ECO:0000259" key="2">
    <source>
        <dbReference type="Pfam" id="PF20037"/>
    </source>
</evidence>
<reference evidence="3 4" key="1">
    <citation type="submission" date="2018-08" db="EMBL/GenBank/DDBJ databases">
        <title>A genome reference for cultivated species of the human gut microbiota.</title>
        <authorList>
            <person name="Zou Y."/>
            <person name="Xue W."/>
            <person name="Luo G."/>
        </authorList>
    </citation>
    <scope>NUCLEOTIDE SEQUENCE [LARGE SCALE GENOMIC DNA]</scope>
    <source>
        <strain evidence="3 4">AM43-11</strain>
    </source>
</reference>
<sequence length="85" mass="9312">MRKKLITAIIIAIITAALLIAGCSDTANVSEGQDRMMEKVEDEWGYAIYVDKDTNVMYIKGPGNGGTFTVMLNADGTPKIWRGEE</sequence>
<feature type="chain" id="PRO_5039210999" description="DUF6440 domain-containing protein" evidence="1">
    <location>
        <begin position="28"/>
        <end position="85"/>
    </location>
</feature>
<dbReference type="Pfam" id="PF20037">
    <property type="entry name" value="DUF6440"/>
    <property type="match status" value="1"/>
</dbReference>
<dbReference type="AlphaFoldDB" id="A0A413SPC3"/>
<dbReference type="EMBL" id="QSFP01000002">
    <property type="protein sequence ID" value="RHA69798.1"/>
    <property type="molecule type" value="Genomic_DNA"/>
</dbReference>
<evidence type="ECO:0000313" key="3">
    <source>
        <dbReference type="EMBL" id="RHA69798.1"/>
    </source>
</evidence>
<dbReference type="RefSeq" id="WP_118590266.1">
    <property type="nucleotide sequence ID" value="NZ_QSFP01000002.1"/>
</dbReference>
<dbReference type="Proteomes" id="UP000284465">
    <property type="component" value="Unassembled WGS sequence"/>
</dbReference>
<evidence type="ECO:0000313" key="4">
    <source>
        <dbReference type="Proteomes" id="UP000284465"/>
    </source>
</evidence>
<evidence type="ECO:0000256" key="1">
    <source>
        <dbReference type="SAM" id="SignalP"/>
    </source>
</evidence>
<name>A0A413SPC3_9FIRM</name>